<evidence type="ECO:0000256" key="4">
    <source>
        <dbReference type="ARBA" id="ARBA00022630"/>
    </source>
</evidence>
<evidence type="ECO:0000256" key="9">
    <source>
        <dbReference type="ARBA" id="ARBA00022989"/>
    </source>
</evidence>
<dbReference type="PRINTS" id="PR00370">
    <property type="entry name" value="FMOXYGENASE"/>
</dbReference>
<evidence type="ECO:0000256" key="5">
    <source>
        <dbReference type="ARBA" id="ARBA00022692"/>
    </source>
</evidence>
<dbReference type="InterPro" id="IPR020946">
    <property type="entry name" value="Flavin_mOase-like"/>
</dbReference>
<evidence type="ECO:0000256" key="14">
    <source>
        <dbReference type="ARBA" id="ARBA00047338"/>
    </source>
</evidence>
<dbReference type="InterPro" id="IPR000960">
    <property type="entry name" value="Flavin_mOase"/>
</dbReference>
<keyword evidence="20" id="KW-1185">Reference proteome</keyword>
<accession>A0A8T0EYN7</accession>
<evidence type="ECO:0000256" key="16">
    <source>
        <dbReference type="ARBA" id="ARBA00048088"/>
    </source>
</evidence>
<keyword evidence="7 18" id="KW-0274">FAD</keyword>
<sequence length="390" mass="44178">MASINKRIAIIGGGIAGIASLVALKEEGCFDMICFEKTDKYGGTWNYREEPIVSVGSIMPTTHFVVSKELSAISNFPPPKEYNNFMKHDQIFEYVEEYAKRHDVLKHIQCNSEVTEVKRHDDFEETGRWTVTVKNILSEEITTGVYDGVMICIGHINRPIIPSYPGQDLFKGNLFHSHSLKGVEPYRDKTVVVVGMGCSGLDAAIETSNVAKQVYLSARSGAHVVNRVGLNGIPYDYTMLRPYLYQLMDVFPTKFVSWCFETGYLDVQFNHKLYPVVPKHHILNKDPSVTSNFSAKLICGAIIQKPGIQHFTEDGVLFEGETEVTKADVVIMATGYTWKFPFPKKDFNTRKIGRFLQMPYFQTQIKTPTSREHGVASSIWPRFSYRRTTV</sequence>
<evidence type="ECO:0000256" key="8">
    <source>
        <dbReference type="ARBA" id="ARBA00022857"/>
    </source>
</evidence>
<dbReference type="PIRSF" id="PIRSF000332">
    <property type="entry name" value="FMO"/>
    <property type="match status" value="1"/>
</dbReference>
<comment type="catalytic activity">
    <reaction evidence="17">
        <text>N,N-dimethylaniline + NADPH + O2 + H(+) = N,N-dimethylaniline N-oxide + NADP(+) + H2O</text>
        <dbReference type="Rhea" id="RHEA:24468"/>
        <dbReference type="ChEBI" id="CHEBI:15377"/>
        <dbReference type="ChEBI" id="CHEBI:15378"/>
        <dbReference type="ChEBI" id="CHEBI:15379"/>
        <dbReference type="ChEBI" id="CHEBI:16269"/>
        <dbReference type="ChEBI" id="CHEBI:17735"/>
        <dbReference type="ChEBI" id="CHEBI:57783"/>
        <dbReference type="ChEBI" id="CHEBI:58349"/>
        <dbReference type="EC" id="1.14.13.8"/>
    </reaction>
    <physiologicalReaction direction="left-to-right" evidence="17">
        <dbReference type="Rhea" id="RHEA:24469"/>
    </physiologicalReaction>
</comment>
<dbReference type="GO" id="GO:0005789">
    <property type="term" value="C:endoplasmic reticulum membrane"/>
    <property type="evidence" value="ECO:0007669"/>
    <property type="project" value="UniProtKB-SubCell"/>
</dbReference>
<evidence type="ECO:0000256" key="3">
    <source>
        <dbReference type="ARBA" id="ARBA00009183"/>
    </source>
</evidence>
<evidence type="ECO:0000256" key="13">
    <source>
        <dbReference type="ARBA" id="ARBA00045957"/>
    </source>
</evidence>
<evidence type="ECO:0000256" key="1">
    <source>
        <dbReference type="ARBA" id="ARBA00001974"/>
    </source>
</evidence>
<evidence type="ECO:0000256" key="18">
    <source>
        <dbReference type="RuleBase" id="RU361177"/>
    </source>
</evidence>
<dbReference type="Gene3D" id="3.50.50.60">
    <property type="entry name" value="FAD/NAD(P)-binding domain"/>
    <property type="match status" value="1"/>
</dbReference>
<evidence type="ECO:0000256" key="6">
    <source>
        <dbReference type="ARBA" id="ARBA00022824"/>
    </source>
</evidence>
<dbReference type="PANTHER" id="PTHR23023">
    <property type="entry name" value="DIMETHYLANILINE MONOOXYGENASE"/>
    <property type="match status" value="1"/>
</dbReference>
<evidence type="ECO:0000256" key="2">
    <source>
        <dbReference type="ARBA" id="ARBA00004389"/>
    </source>
</evidence>
<keyword evidence="9" id="KW-1133">Transmembrane helix</keyword>
<comment type="function">
    <text evidence="13">Broad spectrum monooxygenase that catalyzes the oxygenation of a wide variety of nitrogen- and sulfur-containing compounds including xenobiotics. Catalyzes the S-oxygenation of hypotaurine to produce taurine, an organic osmolyte involved in cell volume regulation as well as a variety of cytoprotective and developmental processes. In vitro, catalyzes the N-oxygenation of trimethylamine (TMA) to produce trimethylamine N-oxide (TMAO) and could therefore participate to the detoxification of this compound that is generated by the action of gut microbiota from dietary precursors such as choline, choline containing compounds, betaine or L-carnitine.</text>
</comment>
<dbReference type="FunFam" id="3.50.50.60:FF:000159">
    <property type="entry name" value="Dimethylaniline monooxygenase [N-oxide-forming]"/>
    <property type="match status" value="1"/>
</dbReference>
<comment type="caution">
    <text evidence="19">The sequence shown here is derived from an EMBL/GenBank/DDBJ whole genome shotgun (WGS) entry which is preliminary data.</text>
</comment>
<dbReference type="InterPro" id="IPR050346">
    <property type="entry name" value="FMO-like"/>
</dbReference>
<dbReference type="GO" id="GO:0050661">
    <property type="term" value="F:NADP binding"/>
    <property type="evidence" value="ECO:0007669"/>
    <property type="project" value="InterPro"/>
</dbReference>
<dbReference type="EC" id="1.-.-.-" evidence="18"/>
<keyword evidence="12" id="KW-0472">Membrane</keyword>
<evidence type="ECO:0000256" key="17">
    <source>
        <dbReference type="ARBA" id="ARBA00049443"/>
    </source>
</evidence>
<evidence type="ECO:0000313" key="19">
    <source>
        <dbReference type="EMBL" id="KAF8781442.1"/>
    </source>
</evidence>
<organism evidence="19 20">
    <name type="scientific">Argiope bruennichi</name>
    <name type="common">Wasp spider</name>
    <name type="synonym">Aranea bruennichi</name>
    <dbReference type="NCBI Taxonomy" id="94029"/>
    <lineage>
        <taxon>Eukaryota</taxon>
        <taxon>Metazoa</taxon>
        <taxon>Ecdysozoa</taxon>
        <taxon>Arthropoda</taxon>
        <taxon>Chelicerata</taxon>
        <taxon>Arachnida</taxon>
        <taxon>Araneae</taxon>
        <taxon>Araneomorphae</taxon>
        <taxon>Entelegynae</taxon>
        <taxon>Araneoidea</taxon>
        <taxon>Araneidae</taxon>
        <taxon>Argiope</taxon>
    </lineage>
</organism>
<name>A0A8T0EYN7_ARGBR</name>
<dbReference type="Proteomes" id="UP000807504">
    <property type="component" value="Unassembled WGS sequence"/>
</dbReference>
<dbReference type="SUPFAM" id="SSF51905">
    <property type="entry name" value="FAD/NAD(P)-binding domain"/>
    <property type="match status" value="2"/>
</dbReference>
<keyword evidence="6" id="KW-0256">Endoplasmic reticulum</keyword>
<evidence type="ECO:0000256" key="7">
    <source>
        <dbReference type="ARBA" id="ARBA00022827"/>
    </source>
</evidence>
<comment type="catalytic activity">
    <reaction evidence="15">
        <text>hypotaurine + NADPH + O2 + H(+) = taurine + NADP(+) + H2O</text>
        <dbReference type="Rhea" id="RHEA:69819"/>
        <dbReference type="ChEBI" id="CHEBI:15377"/>
        <dbReference type="ChEBI" id="CHEBI:15378"/>
        <dbReference type="ChEBI" id="CHEBI:15379"/>
        <dbReference type="ChEBI" id="CHEBI:57783"/>
        <dbReference type="ChEBI" id="CHEBI:57853"/>
        <dbReference type="ChEBI" id="CHEBI:58349"/>
        <dbReference type="ChEBI" id="CHEBI:507393"/>
        <dbReference type="EC" id="1.14.13.8"/>
    </reaction>
    <physiologicalReaction direction="left-to-right" evidence="15">
        <dbReference type="Rhea" id="RHEA:69820"/>
    </physiologicalReaction>
</comment>
<proteinExistence type="inferred from homology"/>
<dbReference type="AlphaFoldDB" id="A0A8T0EYN7"/>
<comment type="catalytic activity">
    <reaction evidence="14">
        <text>hypotaurine + NADH + O2 + H(+) = taurine + NAD(+) + H2O</text>
        <dbReference type="Rhea" id="RHEA:74111"/>
        <dbReference type="ChEBI" id="CHEBI:15377"/>
        <dbReference type="ChEBI" id="CHEBI:15378"/>
        <dbReference type="ChEBI" id="CHEBI:15379"/>
        <dbReference type="ChEBI" id="CHEBI:57540"/>
        <dbReference type="ChEBI" id="CHEBI:57853"/>
        <dbReference type="ChEBI" id="CHEBI:57945"/>
        <dbReference type="ChEBI" id="CHEBI:507393"/>
        <dbReference type="EC" id="1.14.13.8"/>
    </reaction>
    <physiologicalReaction direction="left-to-right" evidence="14">
        <dbReference type="Rhea" id="RHEA:74112"/>
    </physiologicalReaction>
</comment>
<reference evidence="19" key="2">
    <citation type="submission" date="2020-06" db="EMBL/GenBank/DDBJ databases">
        <authorList>
            <person name="Sheffer M."/>
        </authorList>
    </citation>
    <scope>NUCLEOTIDE SEQUENCE</scope>
</reference>
<keyword evidence="11 18" id="KW-0503">Monooxygenase</keyword>
<keyword evidence="8" id="KW-0521">NADP</keyword>
<keyword evidence="4 18" id="KW-0285">Flavoprotein</keyword>
<evidence type="ECO:0000256" key="10">
    <source>
        <dbReference type="ARBA" id="ARBA00023002"/>
    </source>
</evidence>
<dbReference type="GO" id="GO:0004499">
    <property type="term" value="F:N,N-dimethylaniline monooxygenase activity"/>
    <property type="evidence" value="ECO:0007669"/>
    <property type="project" value="InterPro"/>
</dbReference>
<evidence type="ECO:0000256" key="11">
    <source>
        <dbReference type="ARBA" id="ARBA00023033"/>
    </source>
</evidence>
<dbReference type="InterPro" id="IPR036188">
    <property type="entry name" value="FAD/NAD-bd_sf"/>
</dbReference>
<gene>
    <name evidence="19" type="ORF">HNY73_011835</name>
</gene>
<comment type="cofactor">
    <cofactor evidence="1 18">
        <name>FAD</name>
        <dbReference type="ChEBI" id="CHEBI:57692"/>
    </cofactor>
</comment>
<evidence type="ECO:0000256" key="12">
    <source>
        <dbReference type="ARBA" id="ARBA00023136"/>
    </source>
</evidence>
<dbReference type="EMBL" id="JABXBU010001863">
    <property type="protein sequence ID" value="KAF8781442.1"/>
    <property type="molecule type" value="Genomic_DNA"/>
</dbReference>
<keyword evidence="10 18" id="KW-0560">Oxidoreductase</keyword>
<evidence type="ECO:0000256" key="15">
    <source>
        <dbReference type="ARBA" id="ARBA00048041"/>
    </source>
</evidence>
<dbReference type="GO" id="GO:0034899">
    <property type="term" value="F:trimethylamine monooxygenase activity"/>
    <property type="evidence" value="ECO:0007669"/>
    <property type="project" value="UniProtKB-EC"/>
</dbReference>
<comment type="subcellular location">
    <subcellularLocation>
        <location evidence="2">Endoplasmic reticulum membrane</location>
        <topology evidence="2">Single-pass membrane protein</topology>
    </subcellularLocation>
</comment>
<reference evidence="19" key="1">
    <citation type="journal article" date="2020" name="bioRxiv">
        <title>Chromosome-level reference genome of the European wasp spider Argiope bruennichi: a resource for studies on range expansion and evolutionary adaptation.</title>
        <authorList>
            <person name="Sheffer M.M."/>
            <person name="Hoppe A."/>
            <person name="Krehenwinkel H."/>
            <person name="Uhl G."/>
            <person name="Kuss A.W."/>
            <person name="Jensen L."/>
            <person name="Jensen C."/>
            <person name="Gillespie R.G."/>
            <person name="Hoff K.J."/>
            <person name="Prost S."/>
        </authorList>
    </citation>
    <scope>NUCLEOTIDE SEQUENCE</scope>
</reference>
<comment type="similarity">
    <text evidence="3 18">Belongs to the FMO family.</text>
</comment>
<dbReference type="Pfam" id="PF00743">
    <property type="entry name" value="FMO-like"/>
    <property type="match status" value="1"/>
</dbReference>
<comment type="catalytic activity">
    <reaction evidence="16">
        <text>trimethylamine + NADPH + O2 = trimethylamine N-oxide + NADP(+) + H2O</text>
        <dbReference type="Rhea" id="RHEA:31979"/>
        <dbReference type="ChEBI" id="CHEBI:15377"/>
        <dbReference type="ChEBI" id="CHEBI:15379"/>
        <dbReference type="ChEBI" id="CHEBI:15724"/>
        <dbReference type="ChEBI" id="CHEBI:57783"/>
        <dbReference type="ChEBI" id="CHEBI:58349"/>
        <dbReference type="ChEBI" id="CHEBI:58389"/>
        <dbReference type="EC" id="1.14.13.148"/>
    </reaction>
    <physiologicalReaction direction="left-to-right" evidence="16">
        <dbReference type="Rhea" id="RHEA:31980"/>
    </physiologicalReaction>
</comment>
<evidence type="ECO:0000313" key="20">
    <source>
        <dbReference type="Proteomes" id="UP000807504"/>
    </source>
</evidence>
<protein>
    <recommendedName>
        <fullName evidence="18">Flavin-containing monooxygenase</fullName>
        <ecNumber evidence="18">1.-.-.-</ecNumber>
    </recommendedName>
</protein>
<keyword evidence="5" id="KW-0812">Transmembrane</keyword>
<dbReference type="GO" id="GO:0050660">
    <property type="term" value="F:flavin adenine dinucleotide binding"/>
    <property type="evidence" value="ECO:0007669"/>
    <property type="project" value="InterPro"/>
</dbReference>